<protein>
    <submittedName>
        <fullName evidence="2">Uncharacterized protein</fullName>
    </submittedName>
</protein>
<evidence type="ECO:0000256" key="1">
    <source>
        <dbReference type="SAM" id="SignalP"/>
    </source>
</evidence>
<evidence type="ECO:0000313" key="3">
    <source>
        <dbReference type="Proteomes" id="UP000255365"/>
    </source>
</evidence>
<dbReference type="Proteomes" id="UP000255365">
    <property type="component" value="Unassembled WGS sequence"/>
</dbReference>
<dbReference type="RefSeq" id="WP_047304179.1">
    <property type="nucleotide sequence ID" value="NZ_QRAV01000005.1"/>
</dbReference>
<dbReference type="EMBL" id="QRAV01000005">
    <property type="protein sequence ID" value="RDL21455.1"/>
    <property type="molecule type" value="Genomic_DNA"/>
</dbReference>
<proteinExistence type="predicted"/>
<dbReference type="AlphaFoldDB" id="A0A370SNY5"/>
<evidence type="ECO:0000313" key="2">
    <source>
        <dbReference type="EMBL" id="RDL21455.1"/>
    </source>
</evidence>
<feature type="chain" id="PRO_5017075542" evidence="1">
    <location>
        <begin position="22"/>
        <end position="166"/>
    </location>
</feature>
<reference evidence="2 3" key="1">
    <citation type="submission" date="2018-07" db="EMBL/GenBank/DDBJ databases">
        <title>Genome sequencing of rice bacterial endophytes.</title>
        <authorList>
            <person name="Venturi V."/>
        </authorList>
    </citation>
    <scope>NUCLEOTIDE SEQUENCE [LARGE SCALE GENOMIC DNA]</scope>
    <source>
        <strain evidence="2 3">E2333</strain>
    </source>
</reference>
<accession>A0A370SNY5</accession>
<sequence length="166" mass="17579">MKGLSVLVGSLLLATASIAFAADPDFKDYLVAPIFSGPHHALVPQENSNPVMDSARAKALKGKVNFAGHYILNPLGCGGGAVCAEVLDAQTGEVAGGLPNAYDGSTFAMLYQPDSRLILISGITLDGEEDAQGNSLESVNRDRYYEFVNNEFRLLSMTDAESPPLD</sequence>
<comment type="caution">
    <text evidence="2">The sequence shown here is derived from an EMBL/GenBank/DDBJ whole genome shotgun (WGS) entry which is preliminary data.</text>
</comment>
<feature type="signal peptide" evidence="1">
    <location>
        <begin position="1"/>
        <end position="21"/>
    </location>
</feature>
<keyword evidence="1" id="KW-0732">Signal</keyword>
<name>A0A370SNY5_PSEJE</name>
<gene>
    <name evidence="2" type="ORF">DEU51_105166</name>
</gene>
<organism evidence="2 3">
    <name type="scientific">Pseudomonas jessenii</name>
    <dbReference type="NCBI Taxonomy" id="77298"/>
    <lineage>
        <taxon>Bacteria</taxon>
        <taxon>Pseudomonadati</taxon>
        <taxon>Pseudomonadota</taxon>
        <taxon>Gammaproteobacteria</taxon>
        <taxon>Pseudomonadales</taxon>
        <taxon>Pseudomonadaceae</taxon>
        <taxon>Pseudomonas</taxon>
    </lineage>
</organism>